<organism evidence="2 3">
    <name type="scientific">Glomus cerebriforme</name>
    <dbReference type="NCBI Taxonomy" id="658196"/>
    <lineage>
        <taxon>Eukaryota</taxon>
        <taxon>Fungi</taxon>
        <taxon>Fungi incertae sedis</taxon>
        <taxon>Mucoromycota</taxon>
        <taxon>Glomeromycotina</taxon>
        <taxon>Glomeromycetes</taxon>
        <taxon>Glomerales</taxon>
        <taxon>Glomeraceae</taxon>
        <taxon>Glomus</taxon>
    </lineage>
</organism>
<reference evidence="2 3" key="1">
    <citation type="submission" date="2018-06" db="EMBL/GenBank/DDBJ databases">
        <title>Comparative genomics reveals the genomic features of Rhizophagus irregularis, R. cerebriforme, R. diaphanum and Gigaspora rosea, and their symbiotic lifestyle signature.</title>
        <authorList>
            <person name="Morin E."/>
            <person name="San Clemente H."/>
            <person name="Chen E.C.H."/>
            <person name="De La Providencia I."/>
            <person name="Hainaut M."/>
            <person name="Kuo A."/>
            <person name="Kohler A."/>
            <person name="Murat C."/>
            <person name="Tang N."/>
            <person name="Roy S."/>
            <person name="Loubradou J."/>
            <person name="Henrissat B."/>
            <person name="Grigoriev I.V."/>
            <person name="Corradi N."/>
            <person name="Roux C."/>
            <person name="Martin F.M."/>
        </authorList>
    </citation>
    <scope>NUCLEOTIDE SEQUENCE [LARGE SCALE GENOMIC DNA]</scope>
    <source>
        <strain evidence="2 3">DAOM 227022</strain>
    </source>
</reference>
<dbReference type="EMBL" id="QKYT01000021">
    <property type="protein sequence ID" value="RIA98049.1"/>
    <property type="molecule type" value="Genomic_DNA"/>
</dbReference>
<feature type="compositionally biased region" description="Basic and acidic residues" evidence="1">
    <location>
        <begin position="95"/>
        <end position="112"/>
    </location>
</feature>
<dbReference type="Proteomes" id="UP000265703">
    <property type="component" value="Unassembled WGS sequence"/>
</dbReference>
<keyword evidence="3" id="KW-1185">Reference proteome</keyword>
<accession>A0A397TKY7</accession>
<comment type="caution">
    <text evidence="2">The sequence shown here is derived from an EMBL/GenBank/DDBJ whole genome shotgun (WGS) entry which is preliminary data.</text>
</comment>
<feature type="compositionally biased region" description="Basic residues" evidence="1">
    <location>
        <begin position="113"/>
        <end position="122"/>
    </location>
</feature>
<dbReference type="OrthoDB" id="2398066at2759"/>
<gene>
    <name evidence="2" type="ORF">C1645_813274</name>
</gene>
<sequence>MDGITEETRVYNLYKWLQELENQEETYWWFDNLKEPWMRTLVMDYIYHYRYQRIVTPYGATGQMTEESDTKIPCQEVKTLGKQDSDNGASFERTSINDKPHDLNSKKEDQKITKKKKRKTKRKENDTTEKKHCETVHVWGVNPQWKGNNNANKKDDNPKQRSVSRIKSARDTSAAVVSFECCPNKRAIQNLSPPLGELFRIGALAGTTWTSKDPITSCHFVLPNGFYPQIRPLQGIDNFTSVHKVPKDSKSYESHANCKNSLMVIEKIKNKSNARRIATLTQCDLLKEEIGFTDYIESVKEFGFNHIIIIGERDYGMLFFDCYGRIFDWDAMSFVLWPIGEYSEIIAGKSNTSQMVWGVEFDGTISEFEYEG</sequence>
<proteinExistence type="predicted"/>
<name>A0A397TKY7_9GLOM</name>
<protein>
    <submittedName>
        <fullName evidence="2">Uncharacterized protein</fullName>
    </submittedName>
</protein>
<evidence type="ECO:0000313" key="3">
    <source>
        <dbReference type="Proteomes" id="UP000265703"/>
    </source>
</evidence>
<evidence type="ECO:0000313" key="2">
    <source>
        <dbReference type="EMBL" id="RIA98049.1"/>
    </source>
</evidence>
<feature type="compositionally biased region" description="Basic and acidic residues" evidence="1">
    <location>
        <begin position="123"/>
        <end position="135"/>
    </location>
</feature>
<dbReference type="AlphaFoldDB" id="A0A397TKY7"/>
<feature type="region of interest" description="Disordered" evidence="1">
    <location>
        <begin position="80"/>
        <end position="169"/>
    </location>
</feature>
<evidence type="ECO:0000256" key="1">
    <source>
        <dbReference type="SAM" id="MobiDB-lite"/>
    </source>
</evidence>